<dbReference type="AlphaFoldDB" id="A0A067KFA3"/>
<proteinExistence type="predicted"/>
<organism evidence="2 3">
    <name type="scientific">Jatropha curcas</name>
    <name type="common">Barbados nut</name>
    <dbReference type="NCBI Taxonomy" id="180498"/>
    <lineage>
        <taxon>Eukaryota</taxon>
        <taxon>Viridiplantae</taxon>
        <taxon>Streptophyta</taxon>
        <taxon>Embryophyta</taxon>
        <taxon>Tracheophyta</taxon>
        <taxon>Spermatophyta</taxon>
        <taxon>Magnoliopsida</taxon>
        <taxon>eudicotyledons</taxon>
        <taxon>Gunneridae</taxon>
        <taxon>Pentapetalae</taxon>
        <taxon>rosids</taxon>
        <taxon>fabids</taxon>
        <taxon>Malpighiales</taxon>
        <taxon>Euphorbiaceae</taxon>
        <taxon>Crotonoideae</taxon>
        <taxon>Jatropheae</taxon>
        <taxon>Jatropha</taxon>
    </lineage>
</organism>
<feature type="compositionally biased region" description="Basic and acidic residues" evidence="1">
    <location>
        <begin position="97"/>
        <end position="111"/>
    </location>
</feature>
<dbReference type="EMBL" id="KK914504">
    <property type="protein sequence ID" value="KDP34782.1"/>
    <property type="molecule type" value="Genomic_DNA"/>
</dbReference>
<accession>A0A067KFA3</accession>
<keyword evidence="3" id="KW-1185">Reference proteome</keyword>
<gene>
    <name evidence="2" type="ORF">JCGZ_10562</name>
</gene>
<dbReference type="Proteomes" id="UP000027138">
    <property type="component" value="Unassembled WGS sequence"/>
</dbReference>
<evidence type="ECO:0000256" key="1">
    <source>
        <dbReference type="SAM" id="MobiDB-lite"/>
    </source>
</evidence>
<feature type="compositionally biased region" description="Low complexity" evidence="1">
    <location>
        <begin position="1"/>
        <end position="14"/>
    </location>
</feature>
<sequence length="111" mass="12075">MELSPTRLSPLPSLAIHTISGGPSGGSGSNLAWRRCSGCRARSGQSRTDLTKLTPKTDSLVNFELNDVIVANFWERMIFWPPYTAVGGSGPVTGRRHSGEAPRDRMLFSSR</sequence>
<feature type="region of interest" description="Disordered" evidence="1">
    <location>
        <begin position="1"/>
        <end position="29"/>
    </location>
</feature>
<evidence type="ECO:0000313" key="2">
    <source>
        <dbReference type="EMBL" id="KDP34782.1"/>
    </source>
</evidence>
<protein>
    <submittedName>
        <fullName evidence="2">Uncharacterized protein</fullName>
    </submittedName>
</protein>
<name>A0A067KFA3_JATCU</name>
<feature type="region of interest" description="Disordered" evidence="1">
    <location>
        <begin position="89"/>
        <end position="111"/>
    </location>
</feature>
<reference evidence="2 3" key="1">
    <citation type="journal article" date="2014" name="PLoS ONE">
        <title>Global Analysis of Gene Expression Profiles in Physic Nut (Jatropha curcas L.) Seedlings Exposed to Salt Stress.</title>
        <authorList>
            <person name="Zhang L."/>
            <person name="Zhang C."/>
            <person name="Wu P."/>
            <person name="Chen Y."/>
            <person name="Li M."/>
            <person name="Jiang H."/>
            <person name="Wu G."/>
        </authorList>
    </citation>
    <scope>NUCLEOTIDE SEQUENCE [LARGE SCALE GENOMIC DNA]</scope>
    <source>
        <strain evidence="3">cv. GZQX0401</strain>
        <tissue evidence="2">Young leaves</tissue>
    </source>
</reference>
<evidence type="ECO:0000313" key="3">
    <source>
        <dbReference type="Proteomes" id="UP000027138"/>
    </source>
</evidence>